<dbReference type="PIRSF" id="PIRSF037031">
    <property type="entry name" value="Redox_disulphide_2"/>
    <property type="match status" value="1"/>
</dbReference>
<keyword evidence="2 3" id="KW-0249">Electron transport</keyword>
<dbReference type="PANTHER" id="PTHR36450">
    <property type="entry name" value="THIOREDOXIN"/>
    <property type="match status" value="1"/>
</dbReference>
<dbReference type="Proteomes" id="UP000249782">
    <property type="component" value="Unassembled WGS sequence"/>
</dbReference>
<dbReference type="NCBIfam" id="TIGR00412">
    <property type="entry name" value="redox_disulf_2"/>
    <property type="match status" value="1"/>
</dbReference>
<evidence type="ECO:0000313" key="8">
    <source>
        <dbReference type="Proteomes" id="UP000249782"/>
    </source>
</evidence>
<dbReference type="InterPro" id="IPR005243">
    <property type="entry name" value="THIRX-like_proc"/>
</dbReference>
<evidence type="ECO:0000313" key="7">
    <source>
        <dbReference type="EMBL" id="RAO79362.1"/>
    </source>
</evidence>
<keyword evidence="3" id="KW-0813">Transport</keyword>
<gene>
    <name evidence="7" type="ORF">DPC56_03370</name>
</gene>
<keyword evidence="8" id="KW-1185">Reference proteome</keyword>
<proteinExistence type="inferred from homology"/>
<evidence type="ECO:0000259" key="6">
    <source>
        <dbReference type="Pfam" id="PF13192"/>
    </source>
</evidence>
<dbReference type="InterPro" id="IPR036249">
    <property type="entry name" value="Thioredoxin-like_sf"/>
</dbReference>
<dbReference type="Gene3D" id="3.40.30.10">
    <property type="entry name" value="Glutaredoxin"/>
    <property type="match status" value="1"/>
</dbReference>
<dbReference type="InterPro" id="IPR012336">
    <property type="entry name" value="Thioredoxin-like_fold"/>
</dbReference>
<feature type="disulfide bond" description="Redox-active" evidence="5">
    <location>
        <begin position="10"/>
        <end position="13"/>
    </location>
</feature>
<reference evidence="7 8" key="1">
    <citation type="submission" date="2018-06" db="EMBL/GenBank/DDBJ databases">
        <title>Draft genome sequence of hyperthermophilic methanogen Methanothermobacter tenebrarum sp. MCM-B 1447.</title>
        <authorList>
            <person name="Pore S.D."/>
            <person name="Dagar S."/>
            <person name="Dhakephalkar P.K."/>
        </authorList>
    </citation>
    <scope>NUCLEOTIDE SEQUENCE [LARGE SCALE GENOMIC DNA]</scope>
    <source>
        <strain evidence="7 8">MCM B 1447</strain>
    </source>
</reference>
<accession>A0A328PFZ0</accession>
<keyword evidence="3 5" id="KW-0676">Redox-active center</keyword>
<dbReference type="AlphaFoldDB" id="A0A328PFZ0"/>
<dbReference type="RefSeq" id="WP_112093650.1">
    <property type="nucleotide sequence ID" value="NZ_QLOE01000003.1"/>
</dbReference>
<sequence>MKLRIYGVGCANCEILEKNTKEAVKELGIEAEIEKIDDIDAILESGITALPALAIDGEIKVMGRIASKEEIKNLLS</sequence>
<protein>
    <recommendedName>
        <fullName evidence="3">Thioredoxin</fullName>
    </recommendedName>
</protein>
<evidence type="ECO:0000256" key="1">
    <source>
        <dbReference type="ARBA" id="ARBA00007787"/>
    </source>
</evidence>
<comment type="similarity">
    <text evidence="1 3">Belongs to the glutaredoxin family.</text>
</comment>
<feature type="active site" description="Nucleophile" evidence="4">
    <location>
        <position position="13"/>
    </location>
</feature>
<dbReference type="SUPFAM" id="SSF52833">
    <property type="entry name" value="Thioredoxin-like"/>
    <property type="match status" value="1"/>
</dbReference>
<dbReference type="Pfam" id="PF13192">
    <property type="entry name" value="Thioredoxin_3"/>
    <property type="match status" value="1"/>
</dbReference>
<keyword evidence="5" id="KW-1015">Disulfide bond</keyword>
<evidence type="ECO:0000256" key="2">
    <source>
        <dbReference type="ARBA" id="ARBA00022982"/>
    </source>
</evidence>
<organism evidence="7 8">
    <name type="scientific">Methanothermobacter tenebrarum</name>
    <dbReference type="NCBI Taxonomy" id="680118"/>
    <lineage>
        <taxon>Archaea</taxon>
        <taxon>Methanobacteriati</taxon>
        <taxon>Methanobacteriota</taxon>
        <taxon>Methanomada group</taxon>
        <taxon>Methanobacteria</taxon>
        <taxon>Methanobacteriales</taxon>
        <taxon>Methanobacteriaceae</taxon>
        <taxon>Methanothermobacter</taxon>
    </lineage>
</organism>
<evidence type="ECO:0000256" key="5">
    <source>
        <dbReference type="PIRSR" id="PIRSR037031-51"/>
    </source>
</evidence>
<dbReference type="EMBL" id="QLOE01000003">
    <property type="protein sequence ID" value="RAO79362.1"/>
    <property type="molecule type" value="Genomic_DNA"/>
</dbReference>
<evidence type="ECO:0000256" key="4">
    <source>
        <dbReference type="PIRSR" id="PIRSR037031-50"/>
    </source>
</evidence>
<feature type="active site" description="Nucleophile" evidence="4">
    <location>
        <position position="10"/>
    </location>
</feature>
<evidence type="ECO:0000256" key="3">
    <source>
        <dbReference type="PIRNR" id="PIRNR037031"/>
    </source>
</evidence>
<name>A0A328PFZ0_9EURY</name>
<comment type="function">
    <text evidence="3">Does not function as a glutathione-disulfide oxidoreductase in the presence of glutathione and glutathione reductase. Has low thioredoxin activity in vitro.</text>
</comment>
<dbReference type="PANTHER" id="PTHR36450:SF1">
    <property type="entry name" value="THIOREDOXIN"/>
    <property type="match status" value="1"/>
</dbReference>
<comment type="caution">
    <text evidence="7">The sequence shown here is derived from an EMBL/GenBank/DDBJ whole genome shotgun (WGS) entry which is preliminary data.</text>
</comment>
<feature type="domain" description="Thioredoxin-like fold" evidence="6">
    <location>
        <begin position="1"/>
        <end position="75"/>
    </location>
</feature>
<dbReference type="OrthoDB" id="50016at2157"/>